<dbReference type="STRING" id="2060905.A0A2B7WJW3"/>
<evidence type="ECO:0000259" key="7">
    <source>
        <dbReference type="Pfam" id="PF25151"/>
    </source>
</evidence>
<feature type="domain" description="tRNA (32-2'-O)-methyltransferase regulator THADA-like TPR repeats region" evidence="6">
    <location>
        <begin position="301"/>
        <end position="592"/>
    </location>
</feature>
<dbReference type="InterPro" id="IPR019442">
    <property type="entry name" value="THADA/TRM732_DUF2428"/>
</dbReference>
<dbReference type="Pfam" id="PF25151">
    <property type="entry name" value="TPR_Trm732_C"/>
    <property type="match status" value="1"/>
</dbReference>
<sequence>MDTQEPASNGPPPQEQNRMPPALKCLMTSDLDAIPENVLNEATRGPLRDFILHADSPQLIIPLWKCLFRTFASNDLSSSHMVAICNSISAFLDATALSTNERIREFSLSGSNPPWPSTFEVLLDRYERKPKPMRLVLTSLIRIISRHHDDSIMQSLRSNIVQLVIPNIILCEPRSRLKACLISLEWLIRKDALPVLDLIQKMKTWMLENPMAWAPRLEGHCIKLGVPINSFIDRESKNSPGENELLFYAAQIFTISLLLNSNNRDLALPAGTLFTLFCHRLEAASMKTSFLYTSPNNSCPLWQAPLRYIALQNIDALDAVSDHFLYPLFKAIPSGFQSFIRTLPSHDLQPSSSDATTDELIVLFAALQIAKELGLVHESSSVVPAAASGESYIIESARIGQFLIHSEAAIRLSALSLMITAPSTTKPFSPDTLQVLIKNFPYMHTDSDPQYRGEVFSLIRKLIIRLRGGLSSCRKMANLVDGSQPTNQNTAADDMPQAKYANTADSHVQFLRWYVDFLELELRPTMSYQRHISALKTLVLLSQAGLDDRIDPVHLSRLGQDQTSWDCSIEIFRPSLFRLLGDLLINPFDDVRATALMLLNMFPRTNLQSTLGNDGGKHILAGPDLHLRRQLVKALERAERVASRTSRADHADAVARLYHILFDLASRSKSPDTDGNWYEQKQTIVERLLTTLEENLYSNDGSFQNAIRETSVHGYISALSRYIVSTPEFHSQFPSPEAGHPFWRLYHDRLIMLCENIWLGVRAILCIDSPEGQDEDAADELKGPKDLLSCSWRALRESSMLLNAILLNSSYSPGFIGTGLVKDDFKKIGTLSFTQLAELRHRGAFSAVSQTFTACCARCAQSTELGTYDLLEVWYQDALAIIDAQASKLTRRSAGLPALVTGIASAQPDGSLFRQIIRDTQEIASLSTPTGVIGSDIKLPQVHALNCLKDIFTNTKLGPSTEAYVMPCLKISAECLGSKIWAIRNCGLMLFKALMNRMCRFKAGCSAGLGGSSGSEPGSRIVFQKYPGLIELLGQLLQDPIPNEGQETSSQSWELSIKTERVFPALELIGEKVPSFSGEEEKLLRNFVFDQFKSPVWGIREHSARIYASLLGREEITATVCELSAVPHGSLSQNQIHGTALCIRYALQRLWVSSSGYWLDGSGSTLLAVKKVIQNLFSYAKSHFVQATLVEILNDVMEAGIRCGLEGAVIPQINAILDEHGLFGILSDLVSQANTAIPRSSFLLLKALSVSKTSILLERTAATEDLLAFIDSISAIDSDTTCWLLNHIHHSFSSHKRSQVQRIKLYIAMIQAARSRQIQLSIMSNLADELMLLLENPSPISNEFHFLQTWVVSAGIPKDGDGVGIWNREMLNASLRLQGCFLALSMLSFDVPEVCLGYKPRLDKWTQSLRFAIGDETEFSTRHAAALSMKTFVLGLKISHIYSKIKLNLLETYLVLYGMLNDDEEDIRHLAAQAASTFFSLVSDNTNEATALLPLAASSKLADILAKSFTDSTTLCAEAIGRFLGLPINLSGVKSNKTPIFTPVSKLLAEFQTESTVLFQEEKQNLFVEDVREVEIWSKVLSQMAARQENTSFVLQLYSWVSDGISTLVNETREAGGDGVLGWISDPDVFTMGVRVIRGANILLLVPPSDTLVLDKALVRQRLKDLWDQGQKVGMHHCWLTLLKTTIDCDEGSENSFLVNNRTIAPEIGVIEPRPQRDIDQGLCDTSHKGTPHILYAWACRPLNISSSKFFLASRSGISNASIPQPITLHSSGGVISPQKTMRPNHVIVLIIILVPVFAFIVYKVFIHAAFVFYHNLAMNGMMLETRKVEEAADAQEAEATQAANPPPPPLPQPAQAVQPGNPPITANNGQPGIDQPGNAGQGNPPQPAHGGGNGNGNGHPANGPPGNGNTHGNGHANGNGNGQPANGHPPANGAGGGGTSPPAAANGHH</sequence>
<dbReference type="EMBL" id="PDNC01000162">
    <property type="protein sequence ID" value="PGG96820.1"/>
    <property type="molecule type" value="Genomic_DNA"/>
</dbReference>
<feature type="transmembrane region" description="Helical" evidence="4">
    <location>
        <begin position="1787"/>
        <end position="1814"/>
    </location>
</feature>
<evidence type="ECO:0000256" key="2">
    <source>
        <dbReference type="ARBA" id="ARBA00022694"/>
    </source>
</evidence>
<evidence type="ECO:0000256" key="1">
    <source>
        <dbReference type="ARBA" id="ARBA00010409"/>
    </source>
</evidence>
<name>A0A2B7WJW3_9EURO</name>
<comment type="similarity">
    <text evidence="1">Belongs to the THADA family.</text>
</comment>
<evidence type="ECO:0000313" key="9">
    <source>
        <dbReference type="Proteomes" id="UP000224080"/>
    </source>
</evidence>
<keyword evidence="4" id="KW-0812">Transmembrane</keyword>
<dbReference type="SUPFAM" id="SSF48371">
    <property type="entry name" value="ARM repeat"/>
    <property type="match status" value="1"/>
</dbReference>
<proteinExistence type="inferred from homology"/>
<feature type="region of interest" description="Disordered" evidence="3">
    <location>
        <begin position="1833"/>
        <end position="1950"/>
    </location>
</feature>
<organism evidence="8 9">
    <name type="scientific">Blastomyces parvus</name>
    <dbReference type="NCBI Taxonomy" id="2060905"/>
    <lineage>
        <taxon>Eukaryota</taxon>
        <taxon>Fungi</taxon>
        <taxon>Dikarya</taxon>
        <taxon>Ascomycota</taxon>
        <taxon>Pezizomycotina</taxon>
        <taxon>Eurotiomycetes</taxon>
        <taxon>Eurotiomycetidae</taxon>
        <taxon>Onygenales</taxon>
        <taxon>Ajellomycetaceae</taxon>
        <taxon>Blastomyces</taxon>
    </lineage>
</organism>
<dbReference type="GO" id="GO:0005829">
    <property type="term" value="C:cytosol"/>
    <property type="evidence" value="ECO:0007669"/>
    <property type="project" value="TreeGrafter"/>
</dbReference>
<evidence type="ECO:0000259" key="6">
    <source>
        <dbReference type="Pfam" id="PF25150"/>
    </source>
</evidence>
<keyword evidence="4" id="KW-1133">Transmembrane helix</keyword>
<feature type="compositionally biased region" description="Low complexity" evidence="3">
    <location>
        <begin position="1923"/>
        <end position="1933"/>
    </location>
</feature>
<keyword evidence="2" id="KW-0819">tRNA processing</keyword>
<dbReference type="PANTHER" id="PTHR14387:SF0">
    <property type="entry name" value="DUF2428 DOMAIN-CONTAINING PROTEIN"/>
    <property type="match status" value="1"/>
</dbReference>
<gene>
    <name evidence="8" type="ORF">GX51_07645</name>
</gene>
<reference evidence="8 9" key="1">
    <citation type="submission" date="2017-10" db="EMBL/GenBank/DDBJ databases">
        <title>Comparative genomics in systemic dimorphic fungi from Ajellomycetaceae.</title>
        <authorList>
            <person name="Munoz J.F."/>
            <person name="Mcewen J.G."/>
            <person name="Clay O.K."/>
            <person name="Cuomo C.A."/>
        </authorList>
    </citation>
    <scope>NUCLEOTIDE SEQUENCE [LARGE SCALE GENOMIC DNA]</scope>
    <source>
        <strain evidence="8 9">UAMH130</strain>
    </source>
</reference>
<keyword evidence="4" id="KW-0472">Membrane</keyword>
<dbReference type="InterPro" id="IPR056843">
    <property type="entry name" value="THADA-like_TPR"/>
</dbReference>
<evidence type="ECO:0000259" key="5">
    <source>
        <dbReference type="Pfam" id="PF10350"/>
    </source>
</evidence>
<dbReference type="PANTHER" id="PTHR14387">
    <property type="entry name" value="THADA/DEATH RECEPTOR INTERACTING PROTEIN"/>
    <property type="match status" value="1"/>
</dbReference>
<dbReference type="InterPro" id="IPR016024">
    <property type="entry name" value="ARM-type_fold"/>
</dbReference>
<dbReference type="InterPro" id="IPR051954">
    <property type="entry name" value="tRNA_methyltransferase_THADA"/>
</dbReference>
<dbReference type="Pfam" id="PF26523">
    <property type="entry name" value="Trm732_C"/>
    <property type="match status" value="1"/>
</dbReference>
<comment type="caution">
    <text evidence="8">The sequence shown here is derived from an EMBL/GenBank/DDBJ whole genome shotgun (WGS) entry which is preliminary data.</text>
</comment>
<dbReference type="GO" id="GO:0030488">
    <property type="term" value="P:tRNA methylation"/>
    <property type="evidence" value="ECO:0007669"/>
    <property type="project" value="TreeGrafter"/>
</dbReference>
<accession>A0A2B7WJW3</accession>
<evidence type="ECO:0000256" key="3">
    <source>
        <dbReference type="SAM" id="MobiDB-lite"/>
    </source>
</evidence>
<feature type="domain" description="tRNA (32-2'-O)-methyltransferase regulator THADA-like C-terminal TPR repeats region" evidence="7">
    <location>
        <begin position="984"/>
        <end position="1145"/>
    </location>
</feature>
<keyword evidence="9" id="KW-1185">Reference proteome</keyword>
<feature type="compositionally biased region" description="Low complexity" evidence="3">
    <location>
        <begin position="1941"/>
        <end position="1950"/>
    </location>
</feature>
<protein>
    <submittedName>
        <fullName evidence="8">Uncharacterized protein</fullName>
    </submittedName>
</protein>
<feature type="region of interest" description="Disordered" evidence="3">
    <location>
        <begin position="1"/>
        <end position="20"/>
    </location>
</feature>
<dbReference type="InterPro" id="IPR056842">
    <property type="entry name" value="THADA-like_TPR_C"/>
</dbReference>
<dbReference type="OrthoDB" id="289314at2759"/>
<feature type="domain" description="DUF2428" evidence="5">
    <location>
        <begin position="747"/>
        <end position="982"/>
    </location>
</feature>
<dbReference type="Pfam" id="PF10350">
    <property type="entry name" value="DUF2428"/>
    <property type="match status" value="1"/>
</dbReference>
<evidence type="ECO:0000313" key="8">
    <source>
        <dbReference type="EMBL" id="PGG96820.1"/>
    </source>
</evidence>
<evidence type="ECO:0000256" key="4">
    <source>
        <dbReference type="SAM" id="Phobius"/>
    </source>
</evidence>
<dbReference type="Proteomes" id="UP000224080">
    <property type="component" value="Unassembled WGS sequence"/>
</dbReference>
<feature type="compositionally biased region" description="Gly residues" evidence="3">
    <location>
        <begin position="1906"/>
        <end position="1922"/>
    </location>
</feature>
<dbReference type="Pfam" id="PF25150">
    <property type="entry name" value="TPR_Trm732"/>
    <property type="match status" value="1"/>
</dbReference>